<sequence>MKTFGSLEVTDQKWGFFLKDAPFRSRSWMLAWSLDGDDSFDKSPHTVMLSEKCLWILGRRMLVFHGDEEGTDDMGDVEMVNVEESSGNEHGFGRYSGATSSRAGAVTRGHWNRKPIVSSKGQGERYEGPKTSAQATCRRSQEGGLEEHPKMRTVQCTHKRYRMALALDGG</sequence>
<dbReference type="HOGENOM" id="CLU_1571500_0_0_1"/>
<dbReference type="RefSeq" id="XP_013267053.1">
    <property type="nucleotide sequence ID" value="XM_013411599.1"/>
</dbReference>
<accession>A0A0D2I9A3</accession>
<gene>
    <name evidence="2" type="ORF">Z518_10768</name>
</gene>
<evidence type="ECO:0000256" key="1">
    <source>
        <dbReference type="SAM" id="MobiDB-lite"/>
    </source>
</evidence>
<dbReference type="GeneID" id="25298839"/>
<feature type="region of interest" description="Disordered" evidence="1">
    <location>
        <begin position="86"/>
        <end position="106"/>
    </location>
</feature>
<name>A0A0D2I9A3_9EURO</name>
<dbReference type="AlphaFoldDB" id="A0A0D2I9A3"/>
<proteinExistence type="predicted"/>
<evidence type="ECO:0000313" key="2">
    <source>
        <dbReference type="EMBL" id="KIW99840.1"/>
    </source>
</evidence>
<organism evidence="2 3">
    <name type="scientific">Rhinocladiella mackenziei CBS 650.93</name>
    <dbReference type="NCBI Taxonomy" id="1442369"/>
    <lineage>
        <taxon>Eukaryota</taxon>
        <taxon>Fungi</taxon>
        <taxon>Dikarya</taxon>
        <taxon>Ascomycota</taxon>
        <taxon>Pezizomycotina</taxon>
        <taxon>Eurotiomycetes</taxon>
        <taxon>Chaetothyriomycetidae</taxon>
        <taxon>Chaetothyriales</taxon>
        <taxon>Herpotrichiellaceae</taxon>
        <taxon>Rhinocladiella</taxon>
    </lineage>
</organism>
<reference evidence="2 3" key="1">
    <citation type="submission" date="2015-01" db="EMBL/GenBank/DDBJ databases">
        <title>The Genome Sequence of Rhinocladiella mackenzie CBS 650.93.</title>
        <authorList>
            <consortium name="The Broad Institute Genomics Platform"/>
            <person name="Cuomo C."/>
            <person name="de Hoog S."/>
            <person name="Gorbushina A."/>
            <person name="Stielow B."/>
            <person name="Teixiera M."/>
            <person name="Abouelleil A."/>
            <person name="Chapman S.B."/>
            <person name="Priest M."/>
            <person name="Young S.K."/>
            <person name="Wortman J."/>
            <person name="Nusbaum C."/>
            <person name="Birren B."/>
        </authorList>
    </citation>
    <scope>NUCLEOTIDE SEQUENCE [LARGE SCALE GENOMIC DNA]</scope>
    <source>
        <strain evidence="2 3">CBS 650.93</strain>
    </source>
</reference>
<protein>
    <submittedName>
        <fullName evidence="2">Uncharacterized protein</fullName>
    </submittedName>
</protein>
<dbReference type="VEuPathDB" id="FungiDB:Z518_10768"/>
<dbReference type="Proteomes" id="UP000053617">
    <property type="component" value="Unassembled WGS sequence"/>
</dbReference>
<evidence type="ECO:0000313" key="3">
    <source>
        <dbReference type="Proteomes" id="UP000053617"/>
    </source>
</evidence>
<dbReference type="EMBL" id="KN847484">
    <property type="protein sequence ID" value="KIW99840.1"/>
    <property type="molecule type" value="Genomic_DNA"/>
</dbReference>
<keyword evidence="3" id="KW-1185">Reference proteome</keyword>